<sequence length="179" mass="19195">MTTDLESSITTHHLTVPPPSTAGESSSIPTFHFHLTRLKGTLMIWIGTTTSQRIGEEVDEPESGAGSSSNMERRLASDWAVAMPSRGTIPVSSTSIYQTSTTSIAVSMSQRLAPAPLIMHVTSAETSLLARKYPPHQIHLSLSLPPGLTASSGTSVDPMASRILLLMEKKLCLWLDGVL</sequence>
<accession>A0A1Y1UIB4</accession>
<dbReference type="PANTHER" id="PTHR33559:SF1">
    <property type="entry name" value="PROTEASOME ASSEMBLY CHAPERONE 4"/>
    <property type="match status" value="1"/>
</dbReference>
<evidence type="ECO:0008006" key="4">
    <source>
        <dbReference type="Google" id="ProtNLM"/>
    </source>
</evidence>
<dbReference type="InterPro" id="IPR032157">
    <property type="entry name" value="PAC4"/>
</dbReference>
<dbReference type="EMBL" id="NBSH01000007">
    <property type="protein sequence ID" value="ORX36825.1"/>
    <property type="molecule type" value="Genomic_DNA"/>
</dbReference>
<reference evidence="2 3" key="1">
    <citation type="submission" date="2017-03" db="EMBL/GenBank/DDBJ databases">
        <title>Widespread Adenine N6-methylation of Active Genes in Fungi.</title>
        <authorList>
            <consortium name="DOE Joint Genome Institute"/>
            <person name="Mondo S.J."/>
            <person name="Dannebaum R.O."/>
            <person name="Kuo R.C."/>
            <person name="Louie K.B."/>
            <person name="Bewick A.J."/>
            <person name="Labutti K."/>
            <person name="Haridas S."/>
            <person name="Kuo A."/>
            <person name="Salamov A."/>
            <person name="Ahrendt S.R."/>
            <person name="Lau R."/>
            <person name="Bowen B.P."/>
            <person name="Lipzen A."/>
            <person name="Sullivan W."/>
            <person name="Andreopoulos W.B."/>
            <person name="Clum A."/>
            <person name="Lindquist E."/>
            <person name="Daum C."/>
            <person name="Northen T.R."/>
            <person name="Ramamoorthy G."/>
            <person name="Schmitz R.J."/>
            <person name="Gryganskyi A."/>
            <person name="Culley D."/>
            <person name="Magnuson J."/>
            <person name="James T.Y."/>
            <person name="O'Malley M.A."/>
            <person name="Stajich J.E."/>
            <person name="Spatafora J.W."/>
            <person name="Visel A."/>
            <person name="Grigoriev I.V."/>
        </authorList>
    </citation>
    <scope>NUCLEOTIDE SEQUENCE [LARGE SCALE GENOMIC DNA]</scope>
    <source>
        <strain evidence="2 3">NRRL Y-17943</strain>
    </source>
</reference>
<evidence type="ECO:0000256" key="1">
    <source>
        <dbReference type="SAM" id="MobiDB-lite"/>
    </source>
</evidence>
<dbReference type="Pfam" id="PF16093">
    <property type="entry name" value="PAC4"/>
    <property type="match status" value="1"/>
</dbReference>
<gene>
    <name evidence="2" type="ORF">BD324DRAFT_651306</name>
</gene>
<dbReference type="RefSeq" id="XP_021870894.1">
    <property type="nucleotide sequence ID" value="XM_022018310.1"/>
</dbReference>
<feature type="region of interest" description="Disordered" evidence="1">
    <location>
        <begin position="1"/>
        <end position="27"/>
    </location>
</feature>
<evidence type="ECO:0000313" key="3">
    <source>
        <dbReference type="Proteomes" id="UP000193218"/>
    </source>
</evidence>
<proteinExistence type="predicted"/>
<organism evidence="2 3">
    <name type="scientific">Kockovaella imperatae</name>
    <dbReference type="NCBI Taxonomy" id="4999"/>
    <lineage>
        <taxon>Eukaryota</taxon>
        <taxon>Fungi</taxon>
        <taxon>Dikarya</taxon>
        <taxon>Basidiomycota</taxon>
        <taxon>Agaricomycotina</taxon>
        <taxon>Tremellomycetes</taxon>
        <taxon>Tremellales</taxon>
        <taxon>Cuniculitremaceae</taxon>
        <taxon>Kockovaella</taxon>
    </lineage>
</organism>
<dbReference type="PANTHER" id="PTHR33559">
    <property type="entry name" value="PROTEASOME ASSEMBLY CHAPERONE 4"/>
    <property type="match status" value="1"/>
</dbReference>
<dbReference type="Proteomes" id="UP000193218">
    <property type="component" value="Unassembled WGS sequence"/>
</dbReference>
<feature type="compositionally biased region" description="Polar residues" evidence="1">
    <location>
        <begin position="1"/>
        <end position="13"/>
    </location>
</feature>
<comment type="caution">
    <text evidence="2">The sequence shown here is derived from an EMBL/GenBank/DDBJ whole genome shotgun (WGS) entry which is preliminary data.</text>
</comment>
<name>A0A1Y1UIB4_9TREE</name>
<dbReference type="InParanoid" id="A0A1Y1UIB4"/>
<dbReference type="OrthoDB" id="368507at2759"/>
<keyword evidence="3" id="KW-1185">Reference proteome</keyword>
<dbReference type="AlphaFoldDB" id="A0A1Y1UIB4"/>
<evidence type="ECO:0000313" key="2">
    <source>
        <dbReference type="EMBL" id="ORX36825.1"/>
    </source>
</evidence>
<protein>
    <recommendedName>
        <fullName evidence="4">Proteasome assembly chaperone 4</fullName>
    </recommendedName>
</protein>
<dbReference type="GeneID" id="33560119"/>
<dbReference type="GO" id="GO:0043248">
    <property type="term" value="P:proteasome assembly"/>
    <property type="evidence" value="ECO:0007669"/>
    <property type="project" value="InterPro"/>
</dbReference>